<protein>
    <submittedName>
        <fullName evidence="4">Uncharacterized protein</fullName>
    </submittedName>
</protein>
<keyword evidence="2" id="KW-0802">TPR repeat</keyword>
<keyword evidence="1" id="KW-0677">Repeat</keyword>
<dbReference type="PROSITE" id="PS50005">
    <property type="entry name" value="TPR"/>
    <property type="match status" value="1"/>
</dbReference>
<dbReference type="Gene3D" id="1.25.40.10">
    <property type="entry name" value="Tetratricopeptide repeat domain"/>
    <property type="match status" value="2"/>
</dbReference>
<proteinExistence type="predicted"/>
<evidence type="ECO:0000313" key="4">
    <source>
        <dbReference type="EMBL" id="VAW78149.1"/>
    </source>
</evidence>
<dbReference type="PANTHER" id="PTHR44227:SF3">
    <property type="entry name" value="PROTEIN O-MANNOSYL-TRANSFERASE TMTC4"/>
    <property type="match status" value="1"/>
</dbReference>
<evidence type="ECO:0000256" key="3">
    <source>
        <dbReference type="SAM" id="MobiDB-lite"/>
    </source>
</evidence>
<dbReference type="AlphaFoldDB" id="A0A3B0YV03"/>
<dbReference type="SUPFAM" id="SSF48452">
    <property type="entry name" value="TPR-like"/>
    <property type="match status" value="1"/>
</dbReference>
<sequence length="389" mass="42945">EEETSTPAQETAAPELAATEDTSLSLEPLKGDASSAESFEDNNAETPVPADTNQDAVPEKEILAKPETGKHNRVTLAPRSGLAQNALMFGSGFSLILLSVGGYYAWKSSQLPASDHIQSATLIREQTTPVDTTITAIKKAVFAKTKTAPVKSGGAPKPAAMTLVKPQTRPEQARPAIQENLPPATPIRISKKRKTFRVKPKLSEAWNDYQQQNYTAAERKYKQVLHQFPDNRDAMLGLAAIAMYQNRDSVARYYYERVLKKHPGNNIAQVALLSLTGSGDILKDGSQLKHWLQSDPNNPQLHFSLGNAFADSGNWKEAQRAYFEAFRLAPKRADYAFNLAVALDQMALQQQALTYYRKARELAGINTLFSIKQLDQRISRLAPREKPAP</sequence>
<dbReference type="InterPro" id="IPR052346">
    <property type="entry name" value="O-mannosyl-transferase_TMTC"/>
</dbReference>
<dbReference type="Pfam" id="PF13432">
    <property type="entry name" value="TPR_16"/>
    <property type="match status" value="2"/>
</dbReference>
<dbReference type="InterPro" id="IPR019734">
    <property type="entry name" value="TPR_rpt"/>
</dbReference>
<gene>
    <name evidence="4" type="ORF">MNBD_GAMMA15-1181</name>
</gene>
<dbReference type="SMART" id="SM00028">
    <property type="entry name" value="TPR"/>
    <property type="match status" value="4"/>
</dbReference>
<dbReference type="InterPro" id="IPR011990">
    <property type="entry name" value="TPR-like_helical_dom_sf"/>
</dbReference>
<feature type="region of interest" description="Disordered" evidence="3">
    <location>
        <begin position="1"/>
        <end position="57"/>
    </location>
</feature>
<evidence type="ECO:0000256" key="1">
    <source>
        <dbReference type="ARBA" id="ARBA00022737"/>
    </source>
</evidence>
<organism evidence="4">
    <name type="scientific">hydrothermal vent metagenome</name>
    <dbReference type="NCBI Taxonomy" id="652676"/>
    <lineage>
        <taxon>unclassified sequences</taxon>
        <taxon>metagenomes</taxon>
        <taxon>ecological metagenomes</taxon>
    </lineage>
</organism>
<name>A0A3B0YV03_9ZZZZ</name>
<feature type="non-terminal residue" evidence="4">
    <location>
        <position position="1"/>
    </location>
</feature>
<dbReference type="EMBL" id="UOFN01000090">
    <property type="protein sequence ID" value="VAW78149.1"/>
    <property type="molecule type" value="Genomic_DNA"/>
</dbReference>
<reference evidence="4" key="1">
    <citation type="submission" date="2018-06" db="EMBL/GenBank/DDBJ databases">
        <authorList>
            <person name="Zhirakovskaya E."/>
        </authorList>
    </citation>
    <scope>NUCLEOTIDE SEQUENCE</scope>
</reference>
<accession>A0A3B0YV03</accession>
<evidence type="ECO:0000256" key="2">
    <source>
        <dbReference type="ARBA" id="ARBA00022803"/>
    </source>
</evidence>
<dbReference type="PANTHER" id="PTHR44227">
    <property type="match status" value="1"/>
</dbReference>